<keyword evidence="2" id="KW-1185">Reference proteome</keyword>
<organism evidence="1 2">
    <name type="scientific">Tetradesmus obliquus</name>
    <name type="common">Green alga</name>
    <name type="synonym">Acutodesmus obliquus</name>
    <dbReference type="NCBI Taxonomy" id="3088"/>
    <lineage>
        <taxon>Eukaryota</taxon>
        <taxon>Viridiplantae</taxon>
        <taxon>Chlorophyta</taxon>
        <taxon>core chlorophytes</taxon>
        <taxon>Chlorophyceae</taxon>
        <taxon>CS clade</taxon>
        <taxon>Sphaeropleales</taxon>
        <taxon>Scenedesmaceae</taxon>
        <taxon>Tetradesmus</taxon>
    </lineage>
</organism>
<accession>A0ABY8TQ38</accession>
<dbReference type="EMBL" id="CP126210">
    <property type="protein sequence ID" value="WIA11234.1"/>
    <property type="molecule type" value="Genomic_DNA"/>
</dbReference>
<evidence type="ECO:0000313" key="2">
    <source>
        <dbReference type="Proteomes" id="UP001244341"/>
    </source>
</evidence>
<proteinExistence type="predicted"/>
<gene>
    <name evidence="1" type="ORF">OEZ85_011361</name>
</gene>
<evidence type="ECO:0000313" key="1">
    <source>
        <dbReference type="EMBL" id="WIA11234.1"/>
    </source>
</evidence>
<protein>
    <submittedName>
        <fullName evidence="1">Uncharacterized protein</fullName>
    </submittedName>
</protein>
<sequence>MAVAEAVAEAVAGPSAPPSSSTAETHLEYLTCNTQACVLRPYCFFVSWQGVLTLAYRGFPPQLVALKQQISDYYQSLPKESPGSRWPKTSLAALKEKQRLTPAQLQRLNEICREQSGIFQTPGQVKAQAVMVNSLSTIVYEARCLERVISRHVVQLLQPADLADAAADEVQRVQGVVAEADDEDYWFHASRDGNRENHYRNAALGVTLVHELACFQQPSSSTPAAAATGGRISSSSSADGGTPKATSLLGSILAPSTVFSGGNSSSSSLAQLQGSSGVWSSALPGIMSKFRAAVEAEMPGLYAWFDEKSLHVTVRAIIV</sequence>
<reference evidence="1 2" key="1">
    <citation type="submission" date="2023-05" db="EMBL/GenBank/DDBJ databases">
        <title>A 100% complete, gapless, phased diploid assembly of the Scenedesmus obliquus UTEX 3031 genome.</title>
        <authorList>
            <person name="Biondi T.C."/>
            <person name="Hanschen E.R."/>
            <person name="Kwon T."/>
            <person name="Eng W."/>
            <person name="Kruse C.P.S."/>
            <person name="Koehler S.I."/>
            <person name="Kunde Y."/>
            <person name="Gleasner C.D."/>
            <person name="You Mak K.T."/>
            <person name="Polle J."/>
            <person name="Hovde B.T."/>
            <person name="Starkenburg S.R."/>
        </authorList>
    </citation>
    <scope>NUCLEOTIDE SEQUENCE [LARGE SCALE GENOMIC DNA]</scope>
    <source>
        <strain evidence="1 2">DOE0152z</strain>
    </source>
</reference>
<name>A0ABY8TQ38_TETOB</name>
<dbReference type="Proteomes" id="UP001244341">
    <property type="component" value="Chromosome 3b"/>
</dbReference>